<name>A0ACC4BSX2_POPAL</name>
<keyword evidence="2" id="KW-1185">Reference proteome</keyword>
<evidence type="ECO:0000313" key="1">
    <source>
        <dbReference type="EMBL" id="KAL3581272.1"/>
    </source>
</evidence>
<dbReference type="EMBL" id="RCHU02000008">
    <property type="protein sequence ID" value="KAL3581272.1"/>
    <property type="molecule type" value="Genomic_DNA"/>
</dbReference>
<evidence type="ECO:0000313" key="2">
    <source>
        <dbReference type="Proteomes" id="UP000309997"/>
    </source>
</evidence>
<accession>A0ACC4BSX2</accession>
<gene>
    <name evidence="1" type="ORF">D5086_015604</name>
</gene>
<sequence length="227" mass="24596">MAAKAGAAASFMFMLFLLNIACQAQLSPAFYDSSCPNALSAIRTAIRSAIASDRRMAASLIRLHFHDCFVQGCDASILLDETPSIQSEKTALGNLNSARGSHTLGQAQCFTFRERIYNHSNIDAGFASTRRRRCPRAGSDSTLAPLDLVTPNSFDNNYFKNLMQNKGLLQSDQVLFNGGSTDSIVSEYSRNPARFKSDFGSAMIKMGDIGLLTGSSGQIRRICSAVN</sequence>
<dbReference type="Proteomes" id="UP000309997">
    <property type="component" value="Unassembled WGS sequence"/>
</dbReference>
<proteinExistence type="predicted"/>
<comment type="caution">
    <text evidence="1">The sequence shown here is derived from an EMBL/GenBank/DDBJ whole genome shotgun (WGS) entry which is preliminary data.</text>
</comment>
<reference evidence="1 2" key="1">
    <citation type="journal article" date="2024" name="Plant Biotechnol. J.">
        <title>Genome and CRISPR/Cas9 system of a widespread forest tree (Populus alba) in the world.</title>
        <authorList>
            <person name="Liu Y.J."/>
            <person name="Jiang P.F."/>
            <person name="Han X.M."/>
            <person name="Li X.Y."/>
            <person name="Wang H.M."/>
            <person name="Wang Y.J."/>
            <person name="Wang X.X."/>
            <person name="Zeng Q.Y."/>
        </authorList>
    </citation>
    <scope>NUCLEOTIDE SEQUENCE [LARGE SCALE GENOMIC DNA]</scope>
    <source>
        <strain evidence="2">cv. PAL-ZL1</strain>
    </source>
</reference>
<protein>
    <submittedName>
        <fullName evidence="1">Uncharacterized protein</fullName>
    </submittedName>
</protein>
<organism evidence="1 2">
    <name type="scientific">Populus alba</name>
    <name type="common">White poplar</name>
    <dbReference type="NCBI Taxonomy" id="43335"/>
    <lineage>
        <taxon>Eukaryota</taxon>
        <taxon>Viridiplantae</taxon>
        <taxon>Streptophyta</taxon>
        <taxon>Embryophyta</taxon>
        <taxon>Tracheophyta</taxon>
        <taxon>Spermatophyta</taxon>
        <taxon>Magnoliopsida</taxon>
        <taxon>eudicotyledons</taxon>
        <taxon>Gunneridae</taxon>
        <taxon>Pentapetalae</taxon>
        <taxon>rosids</taxon>
        <taxon>fabids</taxon>
        <taxon>Malpighiales</taxon>
        <taxon>Salicaceae</taxon>
        <taxon>Saliceae</taxon>
        <taxon>Populus</taxon>
    </lineage>
</organism>